<protein>
    <submittedName>
        <fullName evidence="1">Uncharacterized protein</fullName>
    </submittedName>
</protein>
<comment type="caution">
    <text evidence="1">The sequence shown here is derived from an EMBL/GenBank/DDBJ whole genome shotgun (WGS) entry which is preliminary data.</text>
</comment>
<dbReference type="AlphaFoldDB" id="A0A482WNG2"/>
<proteinExistence type="predicted"/>
<dbReference type="InParanoid" id="A0A482WNG2"/>
<reference evidence="1 2" key="1">
    <citation type="journal article" date="2017" name="Gigascience">
        <title>Genome sequence of the small brown planthopper, Laodelphax striatellus.</title>
        <authorList>
            <person name="Zhu J."/>
            <person name="Jiang F."/>
            <person name="Wang X."/>
            <person name="Yang P."/>
            <person name="Bao Y."/>
            <person name="Zhao W."/>
            <person name="Wang W."/>
            <person name="Lu H."/>
            <person name="Wang Q."/>
            <person name="Cui N."/>
            <person name="Li J."/>
            <person name="Chen X."/>
            <person name="Luo L."/>
            <person name="Yu J."/>
            <person name="Kang L."/>
            <person name="Cui F."/>
        </authorList>
    </citation>
    <scope>NUCLEOTIDE SEQUENCE [LARGE SCALE GENOMIC DNA]</scope>
    <source>
        <strain evidence="1">Lst14</strain>
    </source>
</reference>
<dbReference type="STRING" id="195883.A0A482WNG2"/>
<dbReference type="EMBL" id="QKKF02030578">
    <property type="protein sequence ID" value="RZF34711.1"/>
    <property type="molecule type" value="Genomic_DNA"/>
</dbReference>
<evidence type="ECO:0000313" key="1">
    <source>
        <dbReference type="EMBL" id="RZF34711.1"/>
    </source>
</evidence>
<accession>A0A482WNG2</accession>
<dbReference type="OrthoDB" id="1732493at2759"/>
<gene>
    <name evidence="1" type="ORF">LSTR_LSTR016610</name>
</gene>
<evidence type="ECO:0000313" key="2">
    <source>
        <dbReference type="Proteomes" id="UP000291343"/>
    </source>
</evidence>
<feature type="non-terminal residue" evidence="1">
    <location>
        <position position="54"/>
    </location>
</feature>
<dbReference type="SMR" id="A0A482WNG2"/>
<name>A0A482WNG2_LAOST</name>
<sequence>ILGTPLEEDWEGVTHLPGYKPHKMNFYRGQKLGLSFPRLYDIIEGESMASSLLQ</sequence>
<dbReference type="Proteomes" id="UP000291343">
    <property type="component" value="Unassembled WGS sequence"/>
</dbReference>
<feature type="non-terminal residue" evidence="1">
    <location>
        <position position="1"/>
    </location>
</feature>
<organism evidence="1 2">
    <name type="scientific">Laodelphax striatellus</name>
    <name type="common">Small brown planthopper</name>
    <name type="synonym">Delphax striatella</name>
    <dbReference type="NCBI Taxonomy" id="195883"/>
    <lineage>
        <taxon>Eukaryota</taxon>
        <taxon>Metazoa</taxon>
        <taxon>Ecdysozoa</taxon>
        <taxon>Arthropoda</taxon>
        <taxon>Hexapoda</taxon>
        <taxon>Insecta</taxon>
        <taxon>Pterygota</taxon>
        <taxon>Neoptera</taxon>
        <taxon>Paraneoptera</taxon>
        <taxon>Hemiptera</taxon>
        <taxon>Auchenorrhyncha</taxon>
        <taxon>Fulgoroidea</taxon>
        <taxon>Delphacidae</taxon>
        <taxon>Criomorphinae</taxon>
        <taxon>Laodelphax</taxon>
    </lineage>
</organism>
<keyword evidence="2" id="KW-1185">Reference proteome</keyword>